<feature type="region of interest" description="Disordered" evidence="1">
    <location>
        <begin position="89"/>
        <end position="109"/>
    </location>
</feature>
<feature type="signal peptide" evidence="2">
    <location>
        <begin position="1"/>
        <end position="19"/>
    </location>
</feature>
<protein>
    <recommendedName>
        <fullName evidence="5">Phospholipase B-like</fullName>
    </recommendedName>
</protein>
<evidence type="ECO:0008006" key="5">
    <source>
        <dbReference type="Google" id="ProtNLM"/>
    </source>
</evidence>
<feature type="non-terminal residue" evidence="3">
    <location>
        <position position="109"/>
    </location>
</feature>
<dbReference type="Proteomes" id="UP001189429">
    <property type="component" value="Unassembled WGS sequence"/>
</dbReference>
<evidence type="ECO:0000313" key="3">
    <source>
        <dbReference type="EMBL" id="CAK0791598.1"/>
    </source>
</evidence>
<gene>
    <name evidence="3" type="ORF">PCOR1329_LOCUS2445</name>
</gene>
<feature type="compositionally biased region" description="Basic and acidic residues" evidence="1">
    <location>
        <begin position="96"/>
        <end position="109"/>
    </location>
</feature>
<evidence type="ECO:0000256" key="2">
    <source>
        <dbReference type="SAM" id="SignalP"/>
    </source>
</evidence>
<accession>A0ABN9PHM0</accession>
<comment type="caution">
    <text evidence="3">The sequence shown here is derived from an EMBL/GenBank/DDBJ whole genome shotgun (WGS) entry which is preliminary data.</text>
</comment>
<organism evidence="3 4">
    <name type="scientific">Prorocentrum cordatum</name>
    <dbReference type="NCBI Taxonomy" id="2364126"/>
    <lineage>
        <taxon>Eukaryota</taxon>
        <taxon>Sar</taxon>
        <taxon>Alveolata</taxon>
        <taxon>Dinophyceae</taxon>
        <taxon>Prorocentrales</taxon>
        <taxon>Prorocentraceae</taxon>
        <taxon>Prorocentrum</taxon>
    </lineage>
</organism>
<proteinExistence type="predicted"/>
<feature type="chain" id="PRO_5047440706" description="Phospholipase B-like" evidence="2">
    <location>
        <begin position="20"/>
        <end position="109"/>
    </location>
</feature>
<evidence type="ECO:0000256" key="1">
    <source>
        <dbReference type="SAM" id="MobiDB-lite"/>
    </source>
</evidence>
<dbReference type="EMBL" id="CAUYUJ010000616">
    <property type="protein sequence ID" value="CAK0791598.1"/>
    <property type="molecule type" value="Genomic_DNA"/>
</dbReference>
<keyword evidence="4" id="KW-1185">Reference proteome</keyword>
<evidence type="ECO:0000313" key="4">
    <source>
        <dbReference type="Proteomes" id="UP001189429"/>
    </source>
</evidence>
<reference evidence="3" key="1">
    <citation type="submission" date="2023-10" db="EMBL/GenBank/DDBJ databases">
        <authorList>
            <person name="Chen Y."/>
            <person name="Shah S."/>
            <person name="Dougan E. K."/>
            <person name="Thang M."/>
            <person name="Chan C."/>
        </authorList>
    </citation>
    <scope>NUCLEOTIDE SEQUENCE [LARGE SCALE GENOMIC DNA]</scope>
</reference>
<name>A0ABN9PHM0_9DINO</name>
<keyword evidence="2" id="KW-0732">Signal</keyword>
<sequence>MRPLVLLAVAPALHRGAWALTRGRPGADPGEARVSAEVGVACRAALGLPGCSRDGAASPGCFDYDALAEDMGELGLGAAGCARARPVGARAGGDPLAHDPVEGKVPRAN</sequence>